<feature type="compositionally biased region" description="Polar residues" evidence="1">
    <location>
        <begin position="330"/>
        <end position="345"/>
    </location>
</feature>
<dbReference type="EMBL" id="KB822713">
    <property type="protein sequence ID" value="ETN45015.1"/>
    <property type="molecule type" value="Genomic_DNA"/>
</dbReference>
<reference evidence="2 3" key="1">
    <citation type="submission" date="2013-03" db="EMBL/GenBank/DDBJ databases">
        <title>The Genome Sequence of Phialophora europaea CBS 101466.</title>
        <authorList>
            <consortium name="The Broad Institute Genomics Platform"/>
            <person name="Cuomo C."/>
            <person name="de Hoog S."/>
            <person name="Gorbushina A."/>
            <person name="Walker B."/>
            <person name="Young S.K."/>
            <person name="Zeng Q."/>
            <person name="Gargeya S."/>
            <person name="Fitzgerald M."/>
            <person name="Haas B."/>
            <person name="Abouelleil A."/>
            <person name="Allen A.W."/>
            <person name="Alvarado L."/>
            <person name="Arachchi H.M."/>
            <person name="Berlin A.M."/>
            <person name="Chapman S.B."/>
            <person name="Gainer-Dewar J."/>
            <person name="Goldberg J."/>
            <person name="Griggs A."/>
            <person name="Gujja S."/>
            <person name="Hansen M."/>
            <person name="Howarth C."/>
            <person name="Imamovic A."/>
            <person name="Ireland A."/>
            <person name="Larimer J."/>
            <person name="McCowan C."/>
            <person name="Murphy C."/>
            <person name="Pearson M."/>
            <person name="Poon T.W."/>
            <person name="Priest M."/>
            <person name="Roberts A."/>
            <person name="Saif S."/>
            <person name="Shea T."/>
            <person name="Sisk P."/>
            <person name="Sykes S."/>
            <person name="Wortman J."/>
            <person name="Nusbaum C."/>
            <person name="Birren B."/>
        </authorList>
    </citation>
    <scope>NUCLEOTIDE SEQUENCE [LARGE SCALE GENOMIC DNA]</scope>
    <source>
        <strain evidence="2 3">CBS 101466</strain>
    </source>
</reference>
<organism evidence="2 3">
    <name type="scientific">Cyphellophora europaea (strain CBS 101466)</name>
    <name type="common">Phialophora europaea</name>
    <dbReference type="NCBI Taxonomy" id="1220924"/>
    <lineage>
        <taxon>Eukaryota</taxon>
        <taxon>Fungi</taxon>
        <taxon>Dikarya</taxon>
        <taxon>Ascomycota</taxon>
        <taxon>Pezizomycotina</taxon>
        <taxon>Eurotiomycetes</taxon>
        <taxon>Chaetothyriomycetidae</taxon>
        <taxon>Chaetothyriales</taxon>
        <taxon>Cyphellophoraceae</taxon>
        <taxon>Cyphellophora</taxon>
    </lineage>
</organism>
<dbReference type="Proteomes" id="UP000030752">
    <property type="component" value="Unassembled WGS sequence"/>
</dbReference>
<keyword evidence="3" id="KW-1185">Reference proteome</keyword>
<protein>
    <submittedName>
        <fullName evidence="2">Uncharacterized protein</fullName>
    </submittedName>
</protein>
<feature type="region of interest" description="Disordered" evidence="1">
    <location>
        <begin position="382"/>
        <end position="446"/>
    </location>
</feature>
<dbReference type="InParanoid" id="W2S8Q6"/>
<dbReference type="RefSeq" id="XP_008712785.1">
    <property type="nucleotide sequence ID" value="XM_008714563.1"/>
</dbReference>
<feature type="compositionally biased region" description="Basic and acidic residues" evidence="1">
    <location>
        <begin position="425"/>
        <end position="446"/>
    </location>
</feature>
<dbReference type="GeneID" id="19977230"/>
<proteinExistence type="predicted"/>
<feature type="region of interest" description="Disordered" evidence="1">
    <location>
        <begin position="217"/>
        <end position="350"/>
    </location>
</feature>
<feature type="compositionally biased region" description="Polar residues" evidence="1">
    <location>
        <begin position="239"/>
        <end position="259"/>
    </location>
</feature>
<feature type="compositionally biased region" description="Polar residues" evidence="1">
    <location>
        <begin position="266"/>
        <end position="275"/>
    </location>
</feature>
<evidence type="ECO:0000313" key="2">
    <source>
        <dbReference type="EMBL" id="ETN45015.1"/>
    </source>
</evidence>
<name>W2S8Q6_CYPE1</name>
<evidence type="ECO:0000256" key="1">
    <source>
        <dbReference type="SAM" id="MobiDB-lite"/>
    </source>
</evidence>
<dbReference type="VEuPathDB" id="FungiDB:HMPREF1541_09891"/>
<feature type="compositionally biased region" description="Polar residues" evidence="1">
    <location>
        <begin position="389"/>
        <end position="402"/>
    </location>
</feature>
<gene>
    <name evidence="2" type="ORF">HMPREF1541_09891</name>
</gene>
<dbReference type="HOGENOM" id="CLU_613965_0_0_1"/>
<feature type="compositionally biased region" description="Basic and acidic residues" evidence="1">
    <location>
        <begin position="282"/>
        <end position="296"/>
    </location>
</feature>
<dbReference type="AlphaFoldDB" id="W2S8Q6"/>
<evidence type="ECO:0000313" key="3">
    <source>
        <dbReference type="Proteomes" id="UP000030752"/>
    </source>
</evidence>
<accession>W2S8Q6</accession>
<feature type="compositionally biased region" description="Polar residues" evidence="1">
    <location>
        <begin position="297"/>
        <end position="322"/>
    </location>
</feature>
<sequence length="446" mass="50181">MAELSEIDDTEQTLKNTLVRGLAHFFDPNRNAYTFDTDLIANMVGTVITPTKSWTWAELIETRTHCAHDIARCLVSYKFRVGTDYVPQNFLCEILYKELSIELESAYFCFLPQDNILHHNPEIELRGPQNEPGSRSSIKPYQVAAHSILGLAEWAWTEDGRLAFPREFWSWGPAREHLLEVHGGLQIEPDADPLWRHVINILKSVTEEERMRLAPSDIESINDDNNQNRRHAGALPPNISVSSAQTNVPTELSQRQQQGHIRAQDYGNTSTQQASVLRANRPAREIRSEYIPESRRPSTSFGSTPLASRNQNRSANLSSTGFDQPPYQPVHQTQRWGPGTGTSAAHMSPAYPIQPNLSTFSGRDLFNSPLVPLFDFPRQAVQNARAAQGGQSPRYSGSTSLPEQREEVLDSSLPPVTIHVGQRRRTGEKDKERSSPEDEPSNKRQA</sequence>